<dbReference type="PROSITE" id="PS00436">
    <property type="entry name" value="PEROXIDASE_2"/>
    <property type="match status" value="1"/>
</dbReference>
<sequence>MATATALLQSLGLSALCWHPSSLFWTGGTRRIRRRAIDGGRWRRDREPEPPYPRPFSSSLRCQCHGVEGLETESRRDSGGSKSTIGSGKGCFSSAYGRRNVILMAMVPLILPSHQIVEVVDSREVSVIQTGVRNVLSKTKAAGILRMAFHDAGTFDVNENSGGMNGSIIYELDRPENAGLGKSLKILQKVKKEIDQIQQVSWADLIAVAGAVAILLCGGPEIPVRLGRLDARMPDPQGKLPRESFDASSLKRCFLEKGFSTQELVALSGAHTIGSKGFGDPNVFDNAYYKILLEKPWTSSAGMSSMIGLPSDRALVEDDECLRWIKIYAGDQVKFFDDFRNAYIKLVDSGALWEGA</sequence>
<dbReference type="Pfam" id="PF00141">
    <property type="entry name" value="peroxidase"/>
    <property type="match status" value="1"/>
</dbReference>
<dbReference type="InterPro" id="IPR019793">
    <property type="entry name" value="Peroxidases_heam-ligand_BS"/>
</dbReference>
<dbReference type="InterPro" id="IPR019794">
    <property type="entry name" value="Peroxidases_AS"/>
</dbReference>
<keyword evidence="10" id="KW-0408">Iron</keyword>
<organism evidence="14 15">
    <name type="scientific">Elaeis guineensis var. tenera</name>
    <name type="common">Oil palm</name>
    <dbReference type="NCBI Taxonomy" id="51953"/>
    <lineage>
        <taxon>Eukaryota</taxon>
        <taxon>Viridiplantae</taxon>
        <taxon>Streptophyta</taxon>
        <taxon>Embryophyta</taxon>
        <taxon>Tracheophyta</taxon>
        <taxon>Spermatophyta</taxon>
        <taxon>Magnoliopsida</taxon>
        <taxon>Liliopsida</taxon>
        <taxon>Arecaceae</taxon>
        <taxon>Arecoideae</taxon>
        <taxon>Cocoseae</taxon>
        <taxon>Elaeidinae</taxon>
        <taxon>Elaeis</taxon>
    </lineage>
</organism>
<dbReference type="PANTHER" id="PTHR31356:SF8">
    <property type="entry name" value="L-ASCORBATE PEROXIDASE 6-RELATED"/>
    <property type="match status" value="1"/>
</dbReference>
<evidence type="ECO:0000256" key="11">
    <source>
        <dbReference type="ARBA" id="ARBA00047994"/>
    </source>
</evidence>
<keyword evidence="6" id="KW-0479">Metal-binding</keyword>
<keyword evidence="4 15" id="KW-0575">Peroxidase</keyword>
<dbReference type="GO" id="GO:0020037">
    <property type="term" value="F:heme binding"/>
    <property type="evidence" value="ECO:0007669"/>
    <property type="project" value="InterPro"/>
</dbReference>
<dbReference type="AlphaFoldDB" id="A0A6I9QED8"/>
<feature type="domain" description="Plant heme peroxidase family profile" evidence="13">
    <location>
        <begin position="141"/>
        <end position="356"/>
    </location>
</feature>
<dbReference type="FunFam" id="1.10.420.10:FF:000011">
    <property type="entry name" value="Adenylate/guanylate cyclase"/>
    <property type="match status" value="1"/>
</dbReference>
<evidence type="ECO:0000256" key="8">
    <source>
        <dbReference type="ARBA" id="ARBA00022958"/>
    </source>
</evidence>
<dbReference type="InterPro" id="IPR002207">
    <property type="entry name" value="Peroxidase_I"/>
</dbReference>
<dbReference type="SUPFAM" id="SSF48113">
    <property type="entry name" value="Heme-dependent peroxidases"/>
    <property type="match status" value="1"/>
</dbReference>
<proteinExistence type="inferred from homology"/>
<dbReference type="PRINTS" id="PR00459">
    <property type="entry name" value="ASPEROXIDASE"/>
</dbReference>
<comment type="catalytic activity">
    <reaction evidence="11">
        <text>L-ascorbate + H2O2 = L-dehydroascorbate + 2 H2O</text>
        <dbReference type="Rhea" id="RHEA:22996"/>
        <dbReference type="ChEBI" id="CHEBI:15377"/>
        <dbReference type="ChEBI" id="CHEBI:16240"/>
        <dbReference type="ChEBI" id="CHEBI:38290"/>
        <dbReference type="ChEBI" id="CHEBI:58539"/>
        <dbReference type="EC" id="1.11.1.11"/>
    </reaction>
</comment>
<evidence type="ECO:0000256" key="1">
    <source>
        <dbReference type="ARBA" id="ARBA00001970"/>
    </source>
</evidence>
<dbReference type="GO" id="GO:0046872">
    <property type="term" value="F:metal ion binding"/>
    <property type="evidence" value="ECO:0007669"/>
    <property type="project" value="UniProtKB-KW"/>
</dbReference>
<keyword evidence="8" id="KW-0630">Potassium</keyword>
<dbReference type="Gene3D" id="1.10.520.10">
    <property type="match status" value="1"/>
</dbReference>
<dbReference type="KEGG" id="egu:105033983"/>
<evidence type="ECO:0000256" key="5">
    <source>
        <dbReference type="ARBA" id="ARBA00022617"/>
    </source>
</evidence>
<keyword evidence="14" id="KW-1185">Reference proteome</keyword>
<dbReference type="GO" id="GO:0042744">
    <property type="term" value="P:hydrogen peroxide catabolic process"/>
    <property type="evidence" value="ECO:0007669"/>
    <property type="project" value="TreeGrafter"/>
</dbReference>
<gene>
    <name evidence="15" type="primary">LOC105033983</name>
</gene>
<evidence type="ECO:0000256" key="10">
    <source>
        <dbReference type="ARBA" id="ARBA00023004"/>
    </source>
</evidence>
<dbReference type="GO" id="GO:0000302">
    <property type="term" value="P:response to reactive oxygen species"/>
    <property type="evidence" value="ECO:0007669"/>
    <property type="project" value="TreeGrafter"/>
</dbReference>
<evidence type="ECO:0000256" key="7">
    <source>
        <dbReference type="ARBA" id="ARBA00022837"/>
    </source>
</evidence>
<dbReference type="InterPro" id="IPR002016">
    <property type="entry name" value="Haem_peroxidase"/>
</dbReference>
<dbReference type="PRINTS" id="PR00458">
    <property type="entry name" value="PEROXIDASE"/>
</dbReference>
<evidence type="ECO:0000256" key="3">
    <source>
        <dbReference type="ARBA" id="ARBA00012940"/>
    </source>
</evidence>
<comment type="similarity">
    <text evidence="2">Belongs to the peroxidase family. Ascorbate peroxidase subfamily.</text>
</comment>
<dbReference type="GO" id="GO:0034599">
    <property type="term" value="P:cellular response to oxidative stress"/>
    <property type="evidence" value="ECO:0007669"/>
    <property type="project" value="InterPro"/>
</dbReference>
<accession>A0A6I9QED8</accession>
<dbReference type="InterPro" id="IPR044831">
    <property type="entry name" value="Ccp1-like"/>
</dbReference>
<dbReference type="FunFam" id="1.10.520.10:FF:000011">
    <property type="entry name" value="L-ascorbate peroxidase"/>
    <property type="match status" value="1"/>
</dbReference>
<evidence type="ECO:0000256" key="12">
    <source>
        <dbReference type="SAM" id="SignalP"/>
    </source>
</evidence>
<keyword evidence="7" id="KW-0106">Calcium</keyword>
<dbReference type="Gene3D" id="1.10.420.10">
    <property type="entry name" value="Peroxidase, domain 2"/>
    <property type="match status" value="1"/>
</dbReference>
<dbReference type="InterPro" id="IPR010255">
    <property type="entry name" value="Haem_peroxidase_sf"/>
</dbReference>
<feature type="chain" id="PRO_5026764243" description="L-ascorbate peroxidase" evidence="12">
    <location>
        <begin position="24"/>
        <end position="356"/>
    </location>
</feature>
<evidence type="ECO:0000256" key="6">
    <source>
        <dbReference type="ARBA" id="ARBA00022723"/>
    </source>
</evidence>
<keyword evidence="12" id="KW-0732">Signal</keyword>
<dbReference type="OrthoDB" id="2859658at2759"/>
<dbReference type="PROSITE" id="PS50873">
    <property type="entry name" value="PEROXIDASE_4"/>
    <property type="match status" value="1"/>
</dbReference>
<dbReference type="FunCoup" id="A0A6I9QED8">
    <property type="interactions" value="777"/>
</dbReference>
<evidence type="ECO:0000259" key="13">
    <source>
        <dbReference type="PROSITE" id="PS50873"/>
    </source>
</evidence>
<evidence type="ECO:0000313" key="14">
    <source>
        <dbReference type="Proteomes" id="UP000504607"/>
    </source>
</evidence>
<reference evidence="15" key="1">
    <citation type="submission" date="2025-08" db="UniProtKB">
        <authorList>
            <consortium name="RefSeq"/>
        </authorList>
    </citation>
    <scope>IDENTIFICATION</scope>
</reference>
<dbReference type="GO" id="GO:0016688">
    <property type="term" value="F:L-ascorbate peroxidase activity"/>
    <property type="evidence" value="ECO:0007669"/>
    <property type="project" value="UniProtKB-EC"/>
</dbReference>
<keyword evidence="9" id="KW-0560">Oxidoreductase</keyword>
<protein>
    <recommendedName>
        <fullName evidence="3">L-ascorbate peroxidase</fullName>
        <ecNumber evidence="3">1.11.1.11</ecNumber>
    </recommendedName>
</protein>
<evidence type="ECO:0000256" key="4">
    <source>
        <dbReference type="ARBA" id="ARBA00022559"/>
    </source>
</evidence>
<feature type="signal peptide" evidence="12">
    <location>
        <begin position="1"/>
        <end position="23"/>
    </location>
</feature>
<evidence type="ECO:0000313" key="15">
    <source>
        <dbReference type="RefSeq" id="XP_010907288.1"/>
    </source>
</evidence>
<dbReference type="EC" id="1.11.1.11" evidence="3"/>
<dbReference type="GeneID" id="105033983"/>
<keyword evidence="5" id="KW-0349">Heme</keyword>
<dbReference type="Proteomes" id="UP000504607">
    <property type="component" value="Unplaced"/>
</dbReference>
<dbReference type="PANTHER" id="PTHR31356">
    <property type="entry name" value="THYLAKOID LUMENAL 29 KDA PROTEIN, CHLOROPLASTIC-RELATED"/>
    <property type="match status" value="1"/>
</dbReference>
<dbReference type="InParanoid" id="A0A6I9QED8"/>
<dbReference type="RefSeq" id="XP_010907288.1">
    <property type="nucleotide sequence ID" value="XM_010908986.3"/>
</dbReference>
<dbReference type="PROSITE" id="PS00435">
    <property type="entry name" value="PEROXIDASE_1"/>
    <property type="match status" value="1"/>
</dbReference>
<comment type="cofactor">
    <cofactor evidence="1">
        <name>heme b</name>
        <dbReference type="ChEBI" id="CHEBI:60344"/>
    </cofactor>
</comment>
<name>A0A6I9QED8_ELAGV</name>
<evidence type="ECO:0000256" key="2">
    <source>
        <dbReference type="ARBA" id="ARBA00006873"/>
    </source>
</evidence>
<evidence type="ECO:0000256" key="9">
    <source>
        <dbReference type="ARBA" id="ARBA00023002"/>
    </source>
</evidence>